<evidence type="ECO:0000256" key="1">
    <source>
        <dbReference type="ARBA" id="ARBA00023015"/>
    </source>
</evidence>
<keyword evidence="2" id="KW-0238">DNA-binding</keyword>
<keyword evidence="1" id="KW-0805">Transcription regulation</keyword>
<dbReference type="Gene3D" id="3.40.50.2300">
    <property type="match status" value="2"/>
</dbReference>
<reference evidence="5 6" key="1">
    <citation type="submission" date="2018-02" db="EMBL/GenBank/DDBJ databases">
        <title>Comparative genomes isolates from brazilian mangrove.</title>
        <authorList>
            <person name="Araujo J.E."/>
            <person name="Taketani R.G."/>
            <person name="Silva M.C.P."/>
            <person name="Loureco M.V."/>
            <person name="Andreote F.D."/>
        </authorList>
    </citation>
    <scope>NUCLEOTIDE SEQUENCE [LARGE SCALE GENOMIC DNA]</scope>
    <source>
        <strain evidence="5 6">NAP PRIS-MGV</strain>
    </source>
</reference>
<dbReference type="Pfam" id="PF13377">
    <property type="entry name" value="Peripla_BP_3"/>
    <property type="match status" value="1"/>
</dbReference>
<dbReference type="PROSITE" id="PS50932">
    <property type="entry name" value="HTH_LACI_2"/>
    <property type="match status" value="1"/>
</dbReference>
<sequence>MCFVPDVLPLIPALKLKKTRTNSTLSDVAKAAGVSPSTASRALNGLAQKYRISESTERLVKQSAAQLGFRPSQVARSLRLQRSGLLGIVVPDLSNPFFSAIAREVTVAAGAEGFSAILADSDGSVEKERKLIEQLQARNVESLVVCPIGLEFDHLEEASQRGLPLVTVDRCQASSSLVQVTSDHLTGAKLAIELLIEQGHRRIGVLQGLEGTLPCELRLQGVREACDAAGIAFNPKWIAGDQFSEQSGYRSARKLLTESPDLTALFAMSTPNAFGAFRAANELGLSIPHDLSLLCFDDVAFVEFMQVPFTTIAQDVPELGRRAATLVTEHMQTGKSPRKKMHKIPVKLVPRASVGKVPSA</sequence>
<protein>
    <submittedName>
        <fullName evidence="5">LacI family transcriptional regulator</fullName>
    </submittedName>
</protein>
<dbReference type="InterPro" id="IPR028082">
    <property type="entry name" value="Peripla_BP_I"/>
</dbReference>
<evidence type="ECO:0000259" key="4">
    <source>
        <dbReference type="PROSITE" id="PS50932"/>
    </source>
</evidence>
<dbReference type="Gene3D" id="1.10.260.40">
    <property type="entry name" value="lambda repressor-like DNA-binding domains"/>
    <property type="match status" value="1"/>
</dbReference>
<dbReference type="OrthoDB" id="9784962at2"/>
<keyword evidence="3" id="KW-0804">Transcription</keyword>
<dbReference type="InterPro" id="IPR046335">
    <property type="entry name" value="LacI/GalR-like_sensor"/>
</dbReference>
<evidence type="ECO:0000313" key="6">
    <source>
        <dbReference type="Proteomes" id="UP000239388"/>
    </source>
</evidence>
<dbReference type="GO" id="GO:0003700">
    <property type="term" value="F:DNA-binding transcription factor activity"/>
    <property type="evidence" value="ECO:0007669"/>
    <property type="project" value="TreeGrafter"/>
</dbReference>
<dbReference type="SUPFAM" id="SSF47413">
    <property type="entry name" value="lambda repressor-like DNA-binding domains"/>
    <property type="match status" value="1"/>
</dbReference>
<evidence type="ECO:0000256" key="2">
    <source>
        <dbReference type="ARBA" id="ARBA00023125"/>
    </source>
</evidence>
<accession>A0A2S8G1K6</accession>
<dbReference type="SMART" id="SM00354">
    <property type="entry name" value="HTH_LACI"/>
    <property type="match status" value="1"/>
</dbReference>
<name>A0A2S8G1K6_9BACT</name>
<dbReference type="Pfam" id="PF00356">
    <property type="entry name" value="LacI"/>
    <property type="match status" value="1"/>
</dbReference>
<dbReference type="CDD" id="cd06267">
    <property type="entry name" value="PBP1_LacI_sugar_binding-like"/>
    <property type="match status" value="1"/>
</dbReference>
<dbReference type="SUPFAM" id="SSF53822">
    <property type="entry name" value="Periplasmic binding protein-like I"/>
    <property type="match status" value="1"/>
</dbReference>
<dbReference type="CDD" id="cd01392">
    <property type="entry name" value="HTH_LacI"/>
    <property type="match status" value="1"/>
</dbReference>
<gene>
    <name evidence="5" type="ORF">C5Y98_08735</name>
</gene>
<evidence type="ECO:0000313" key="5">
    <source>
        <dbReference type="EMBL" id="PQO38151.1"/>
    </source>
</evidence>
<dbReference type="PROSITE" id="PS00356">
    <property type="entry name" value="HTH_LACI_1"/>
    <property type="match status" value="1"/>
</dbReference>
<dbReference type="RefSeq" id="WP_105353336.1">
    <property type="nucleotide sequence ID" value="NZ_PUIB01000011.1"/>
</dbReference>
<feature type="domain" description="HTH lacI-type" evidence="4">
    <location>
        <begin position="23"/>
        <end position="80"/>
    </location>
</feature>
<dbReference type="EMBL" id="PUIB01000011">
    <property type="protein sequence ID" value="PQO38151.1"/>
    <property type="molecule type" value="Genomic_DNA"/>
</dbReference>
<dbReference type="Proteomes" id="UP000239388">
    <property type="component" value="Unassembled WGS sequence"/>
</dbReference>
<dbReference type="InterPro" id="IPR010982">
    <property type="entry name" value="Lambda_DNA-bd_dom_sf"/>
</dbReference>
<comment type="caution">
    <text evidence="5">The sequence shown here is derived from an EMBL/GenBank/DDBJ whole genome shotgun (WGS) entry which is preliminary data.</text>
</comment>
<dbReference type="InterPro" id="IPR000843">
    <property type="entry name" value="HTH_LacI"/>
</dbReference>
<dbReference type="PANTHER" id="PTHR30146:SF153">
    <property type="entry name" value="LACTOSE OPERON REPRESSOR"/>
    <property type="match status" value="1"/>
</dbReference>
<dbReference type="GO" id="GO:0000976">
    <property type="term" value="F:transcription cis-regulatory region binding"/>
    <property type="evidence" value="ECO:0007669"/>
    <property type="project" value="TreeGrafter"/>
</dbReference>
<dbReference type="PANTHER" id="PTHR30146">
    <property type="entry name" value="LACI-RELATED TRANSCRIPTIONAL REPRESSOR"/>
    <property type="match status" value="1"/>
</dbReference>
<organism evidence="5 6">
    <name type="scientific">Blastopirellula marina</name>
    <dbReference type="NCBI Taxonomy" id="124"/>
    <lineage>
        <taxon>Bacteria</taxon>
        <taxon>Pseudomonadati</taxon>
        <taxon>Planctomycetota</taxon>
        <taxon>Planctomycetia</taxon>
        <taxon>Pirellulales</taxon>
        <taxon>Pirellulaceae</taxon>
        <taxon>Blastopirellula</taxon>
    </lineage>
</organism>
<proteinExistence type="predicted"/>
<evidence type="ECO:0000256" key="3">
    <source>
        <dbReference type="ARBA" id="ARBA00023163"/>
    </source>
</evidence>
<dbReference type="AlphaFoldDB" id="A0A2S8G1K6"/>